<dbReference type="SUPFAM" id="SSF55347">
    <property type="entry name" value="Glyceraldehyde-3-phosphate dehydrogenase-like, C-terminal domain"/>
    <property type="match status" value="1"/>
</dbReference>
<dbReference type="GO" id="GO:0047837">
    <property type="term" value="F:D-xylose 1-dehydrogenase (NADP+) activity"/>
    <property type="evidence" value="ECO:0007669"/>
    <property type="project" value="UniProtKB-EC"/>
</dbReference>
<name>A0A9P5YXP6_9AGAR</name>
<dbReference type="Gene3D" id="3.40.50.720">
    <property type="entry name" value="NAD(P)-binding Rossmann-like Domain"/>
    <property type="match status" value="1"/>
</dbReference>
<keyword evidence="8" id="KW-1185">Reference proteome</keyword>
<dbReference type="PANTHER" id="PTHR22604:SF105">
    <property type="entry name" value="TRANS-1,2-DIHYDROBENZENE-1,2-DIOL DEHYDROGENASE"/>
    <property type="match status" value="1"/>
</dbReference>
<dbReference type="EC" id="1.1.1.179" evidence="3"/>
<dbReference type="AlphaFoldDB" id="A0A9P5YXP6"/>
<proteinExistence type="inferred from homology"/>
<evidence type="ECO:0000313" key="7">
    <source>
        <dbReference type="EMBL" id="KAF9477071.1"/>
    </source>
</evidence>
<evidence type="ECO:0000256" key="2">
    <source>
        <dbReference type="ARBA" id="ARBA00023002"/>
    </source>
</evidence>
<reference evidence="7" key="1">
    <citation type="submission" date="2020-11" db="EMBL/GenBank/DDBJ databases">
        <authorList>
            <consortium name="DOE Joint Genome Institute"/>
            <person name="Ahrendt S."/>
            <person name="Riley R."/>
            <person name="Andreopoulos W."/>
            <person name="Labutti K."/>
            <person name="Pangilinan J."/>
            <person name="Ruiz-Duenas F.J."/>
            <person name="Barrasa J.M."/>
            <person name="Sanchez-Garcia M."/>
            <person name="Camarero S."/>
            <person name="Miyauchi S."/>
            <person name="Serrano A."/>
            <person name="Linde D."/>
            <person name="Babiker R."/>
            <person name="Drula E."/>
            <person name="Ayuso-Fernandez I."/>
            <person name="Pacheco R."/>
            <person name="Padilla G."/>
            <person name="Ferreira P."/>
            <person name="Barriuso J."/>
            <person name="Kellner H."/>
            <person name="Castanera R."/>
            <person name="Alfaro M."/>
            <person name="Ramirez L."/>
            <person name="Pisabarro A.G."/>
            <person name="Kuo A."/>
            <person name="Tritt A."/>
            <person name="Lipzen A."/>
            <person name="He G."/>
            <person name="Yan M."/>
            <person name="Ng V."/>
            <person name="Cullen D."/>
            <person name="Martin F."/>
            <person name="Rosso M.-N."/>
            <person name="Henrissat B."/>
            <person name="Hibbett D."/>
            <person name="Martinez A.T."/>
            <person name="Grigoriev I.V."/>
        </authorList>
    </citation>
    <scope>NUCLEOTIDE SEQUENCE</scope>
    <source>
        <strain evidence="7">CIRM-BRFM 674</strain>
    </source>
</reference>
<gene>
    <name evidence="7" type="ORF">BDN70DRAFT_862334</name>
</gene>
<dbReference type="SUPFAM" id="SSF51735">
    <property type="entry name" value="NAD(P)-binding Rossmann-fold domains"/>
    <property type="match status" value="1"/>
</dbReference>
<dbReference type="InterPro" id="IPR000683">
    <property type="entry name" value="Gfo/Idh/MocA-like_OxRdtase_N"/>
</dbReference>
<dbReference type="Gene3D" id="3.30.360.10">
    <property type="entry name" value="Dihydrodipicolinate Reductase, domain 2"/>
    <property type="match status" value="1"/>
</dbReference>
<dbReference type="Pfam" id="PF01408">
    <property type="entry name" value="GFO_IDH_MocA"/>
    <property type="match status" value="1"/>
</dbReference>
<evidence type="ECO:0000256" key="1">
    <source>
        <dbReference type="ARBA" id="ARBA00010928"/>
    </source>
</evidence>
<evidence type="ECO:0000313" key="8">
    <source>
        <dbReference type="Proteomes" id="UP000807469"/>
    </source>
</evidence>
<dbReference type="InterPro" id="IPR036291">
    <property type="entry name" value="NAD(P)-bd_dom_sf"/>
</dbReference>
<comment type="similarity">
    <text evidence="1">Belongs to the Gfo/Idh/MocA family.</text>
</comment>
<accession>A0A9P5YXP6</accession>
<comment type="caution">
    <text evidence="7">The sequence shown here is derived from an EMBL/GenBank/DDBJ whole genome shotgun (WGS) entry which is preliminary data.</text>
</comment>
<evidence type="ECO:0000256" key="4">
    <source>
        <dbReference type="ARBA" id="ARBA00042988"/>
    </source>
</evidence>
<dbReference type="Proteomes" id="UP000807469">
    <property type="component" value="Unassembled WGS sequence"/>
</dbReference>
<feature type="domain" description="Gfo/Idh/MocA-like oxidoreductase N-terminal" evidence="6">
    <location>
        <begin position="50"/>
        <end position="147"/>
    </location>
</feature>
<dbReference type="GO" id="GO:0000166">
    <property type="term" value="F:nucleotide binding"/>
    <property type="evidence" value="ECO:0007669"/>
    <property type="project" value="InterPro"/>
</dbReference>
<protein>
    <recommendedName>
        <fullName evidence="3">D-xylose 1-dehydrogenase (NADP(+), D-xylono-1,5-lactone-forming)</fullName>
        <ecNumber evidence="3">1.1.1.179</ecNumber>
    </recommendedName>
    <alternativeName>
        <fullName evidence="4">D-xylose-NADP dehydrogenase</fullName>
    </alternativeName>
</protein>
<dbReference type="PANTHER" id="PTHR22604">
    <property type="entry name" value="OXIDOREDUCTASES"/>
    <property type="match status" value="1"/>
</dbReference>
<sequence length="395" mass="44389">MDQFLKTYTSAQHYVNSWRYPVLEKVGVALKLGVLCVAEINTTTSVYPAEDHPDVVLYGIACRDSTVASSLASTYSFKKSYDSYEDLLADPDIDFVYISLPTSLHFEWAQKALDAGKHVLLEPPITSNAREAELLVKKSEECGKVLLEASSWQFHPASHRFRQILDSNEFGGIVRTDAAISSITPVPTDDVRWQYDLSGGSLISMASVIGLTRYVLHGSTPDSILQAAATISREEPRVDSSMLATMRFKLPGIDKRSEQSNVFSTIFTDMARRPAYGLVPRVWELPSIRVETDLAEIYFYNAVTPHIYHYIAITIKETGKTSYESVYQGGPLWKDRGKAFWSADRYQLEAFVDKIRGRRPVWWIDGEDSVAQMRTVDAIYRASGLPLRPTSTMIN</sequence>
<evidence type="ECO:0000256" key="5">
    <source>
        <dbReference type="ARBA" id="ARBA00049233"/>
    </source>
</evidence>
<evidence type="ECO:0000256" key="3">
    <source>
        <dbReference type="ARBA" id="ARBA00038984"/>
    </source>
</evidence>
<comment type="catalytic activity">
    <reaction evidence="5">
        <text>D-xylose + NADP(+) = D-xylono-1,5-lactone + NADPH + H(+)</text>
        <dbReference type="Rhea" id="RHEA:22000"/>
        <dbReference type="ChEBI" id="CHEBI:15378"/>
        <dbReference type="ChEBI" id="CHEBI:15867"/>
        <dbReference type="ChEBI" id="CHEBI:53455"/>
        <dbReference type="ChEBI" id="CHEBI:57783"/>
        <dbReference type="ChEBI" id="CHEBI:58349"/>
        <dbReference type="EC" id="1.1.1.179"/>
    </reaction>
</comment>
<organism evidence="7 8">
    <name type="scientific">Pholiota conissans</name>
    <dbReference type="NCBI Taxonomy" id="109636"/>
    <lineage>
        <taxon>Eukaryota</taxon>
        <taxon>Fungi</taxon>
        <taxon>Dikarya</taxon>
        <taxon>Basidiomycota</taxon>
        <taxon>Agaricomycotina</taxon>
        <taxon>Agaricomycetes</taxon>
        <taxon>Agaricomycetidae</taxon>
        <taxon>Agaricales</taxon>
        <taxon>Agaricineae</taxon>
        <taxon>Strophariaceae</taxon>
        <taxon>Pholiota</taxon>
    </lineage>
</organism>
<dbReference type="InterPro" id="IPR050984">
    <property type="entry name" value="Gfo/Idh/MocA_domain"/>
</dbReference>
<evidence type="ECO:0000259" key="6">
    <source>
        <dbReference type="Pfam" id="PF01408"/>
    </source>
</evidence>
<dbReference type="EMBL" id="MU155273">
    <property type="protein sequence ID" value="KAF9477071.1"/>
    <property type="molecule type" value="Genomic_DNA"/>
</dbReference>
<dbReference type="OrthoDB" id="64915at2759"/>
<keyword evidence="2" id="KW-0560">Oxidoreductase</keyword>